<evidence type="ECO:0000256" key="7">
    <source>
        <dbReference type="ARBA" id="ARBA00023242"/>
    </source>
</evidence>
<keyword evidence="5" id="KW-0238">DNA-binding</keyword>
<keyword evidence="4" id="KW-0805">Transcription regulation</keyword>
<dbReference type="GO" id="GO:0008270">
    <property type="term" value="F:zinc ion binding"/>
    <property type="evidence" value="ECO:0007669"/>
    <property type="project" value="InterPro"/>
</dbReference>
<dbReference type="CDD" id="cd00067">
    <property type="entry name" value="GAL4"/>
    <property type="match status" value="1"/>
</dbReference>
<dbReference type="InterPro" id="IPR036864">
    <property type="entry name" value="Zn2-C6_fun-type_DNA-bd_sf"/>
</dbReference>
<dbReference type="STRING" id="869754.A0A1A0H5W8"/>
<feature type="domain" description="Zn(2)-C6 fungal-type" evidence="8">
    <location>
        <begin position="5"/>
        <end position="34"/>
    </location>
</feature>
<evidence type="ECO:0000256" key="6">
    <source>
        <dbReference type="ARBA" id="ARBA00023163"/>
    </source>
</evidence>
<keyword evidence="2" id="KW-0479">Metal-binding</keyword>
<evidence type="ECO:0000313" key="9">
    <source>
        <dbReference type="EMBL" id="OBA19350.1"/>
    </source>
</evidence>
<proteinExistence type="predicted"/>
<gene>
    <name evidence="9" type="ORF">METBIDRAFT_21186</name>
</gene>
<evidence type="ECO:0000256" key="4">
    <source>
        <dbReference type="ARBA" id="ARBA00023015"/>
    </source>
</evidence>
<dbReference type="CDD" id="cd14723">
    <property type="entry name" value="ZIP_Ppr1"/>
    <property type="match status" value="1"/>
</dbReference>
<protein>
    <recommendedName>
        <fullName evidence="8">Zn(2)-C6 fungal-type domain-containing protein</fullName>
    </recommendedName>
</protein>
<feature type="non-terminal residue" evidence="9">
    <location>
        <position position="607"/>
    </location>
</feature>
<name>A0A1A0H5W8_9ASCO</name>
<dbReference type="CDD" id="cd12148">
    <property type="entry name" value="fungal_TF_MHR"/>
    <property type="match status" value="1"/>
</dbReference>
<dbReference type="EMBL" id="LXTC01000007">
    <property type="protein sequence ID" value="OBA19350.1"/>
    <property type="molecule type" value="Genomic_DNA"/>
</dbReference>
<dbReference type="GO" id="GO:0005634">
    <property type="term" value="C:nucleus"/>
    <property type="evidence" value="ECO:0007669"/>
    <property type="project" value="UniProtKB-SubCell"/>
</dbReference>
<accession>A0A1A0H5W8</accession>
<evidence type="ECO:0000313" key="10">
    <source>
        <dbReference type="Proteomes" id="UP000092555"/>
    </source>
</evidence>
<keyword evidence="7" id="KW-0539">Nucleus</keyword>
<dbReference type="GeneID" id="30028022"/>
<evidence type="ECO:0000256" key="1">
    <source>
        <dbReference type="ARBA" id="ARBA00004123"/>
    </source>
</evidence>
<dbReference type="PANTHER" id="PTHR47782">
    <property type="entry name" value="ZN(II)2CYS6 TRANSCRIPTION FACTOR (EUROFUNG)-RELATED"/>
    <property type="match status" value="1"/>
</dbReference>
<dbReference type="RefSeq" id="XP_018709882.1">
    <property type="nucleotide sequence ID" value="XM_018855046.1"/>
</dbReference>
<dbReference type="InterPro" id="IPR007219">
    <property type="entry name" value="XnlR_reg_dom"/>
</dbReference>
<dbReference type="SMART" id="SM00906">
    <property type="entry name" value="Fungal_trans"/>
    <property type="match status" value="1"/>
</dbReference>
<evidence type="ECO:0000256" key="3">
    <source>
        <dbReference type="ARBA" id="ARBA00022833"/>
    </source>
</evidence>
<keyword evidence="3" id="KW-0862">Zinc</keyword>
<keyword evidence="6" id="KW-0804">Transcription</keyword>
<organism evidence="9 10">
    <name type="scientific">Metschnikowia bicuspidata var. bicuspidata NRRL YB-4993</name>
    <dbReference type="NCBI Taxonomy" id="869754"/>
    <lineage>
        <taxon>Eukaryota</taxon>
        <taxon>Fungi</taxon>
        <taxon>Dikarya</taxon>
        <taxon>Ascomycota</taxon>
        <taxon>Saccharomycotina</taxon>
        <taxon>Pichiomycetes</taxon>
        <taxon>Metschnikowiaceae</taxon>
        <taxon>Metschnikowia</taxon>
    </lineage>
</organism>
<dbReference type="SUPFAM" id="SSF57701">
    <property type="entry name" value="Zn2/Cys6 DNA-binding domain"/>
    <property type="match status" value="1"/>
</dbReference>
<dbReference type="PANTHER" id="PTHR47782:SF1">
    <property type="entry name" value="PYRIMIDINE PATHWAY REGULATORY PROTEIN 1"/>
    <property type="match status" value="1"/>
</dbReference>
<dbReference type="PROSITE" id="PS00463">
    <property type="entry name" value="ZN2_CY6_FUNGAL_1"/>
    <property type="match status" value="1"/>
</dbReference>
<dbReference type="Pfam" id="PF04082">
    <property type="entry name" value="Fungal_trans"/>
    <property type="match status" value="1"/>
</dbReference>
<keyword evidence="10" id="KW-1185">Reference proteome</keyword>
<evidence type="ECO:0000256" key="2">
    <source>
        <dbReference type="ARBA" id="ARBA00022723"/>
    </source>
</evidence>
<dbReference type="OrthoDB" id="2399539at2759"/>
<dbReference type="GO" id="GO:0043565">
    <property type="term" value="F:sequence-specific DNA binding"/>
    <property type="evidence" value="ECO:0007669"/>
    <property type="project" value="TreeGrafter"/>
</dbReference>
<dbReference type="GO" id="GO:0000981">
    <property type="term" value="F:DNA-binding transcription factor activity, RNA polymerase II-specific"/>
    <property type="evidence" value="ECO:0007669"/>
    <property type="project" value="InterPro"/>
</dbReference>
<comment type="caution">
    <text evidence="9">The sequence shown here is derived from an EMBL/GenBank/DDBJ whole genome shotgun (WGS) entry which is preliminary data.</text>
</comment>
<evidence type="ECO:0000259" key="8">
    <source>
        <dbReference type="PROSITE" id="PS50048"/>
    </source>
</evidence>
<dbReference type="PROSITE" id="PS50048">
    <property type="entry name" value="ZN2_CY6_FUNGAL_2"/>
    <property type="match status" value="1"/>
</dbReference>
<dbReference type="Proteomes" id="UP000092555">
    <property type="component" value="Unassembled WGS sequence"/>
</dbReference>
<dbReference type="Pfam" id="PF00172">
    <property type="entry name" value="Zn_clus"/>
    <property type="match status" value="1"/>
</dbReference>
<comment type="subcellular location">
    <subcellularLocation>
        <location evidence="1">Nucleus</location>
    </subcellularLocation>
</comment>
<dbReference type="InterPro" id="IPR001138">
    <property type="entry name" value="Zn2Cys6_DnaBD"/>
</dbReference>
<reference evidence="9 10" key="1">
    <citation type="submission" date="2016-05" db="EMBL/GenBank/DDBJ databases">
        <title>Comparative genomics of biotechnologically important yeasts.</title>
        <authorList>
            <consortium name="DOE Joint Genome Institute"/>
            <person name="Riley R."/>
            <person name="Haridas S."/>
            <person name="Wolfe K.H."/>
            <person name="Lopes M.R."/>
            <person name="Hittinger C.T."/>
            <person name="Goker M."/>
            <person name="Salamov A."/>
            <person name="Wisecaver J."/>
            <person name="Long T.M."/>
            <person name="Aerts A.L."/>
            <person name="Barry K."/>
            <person name="Choi C."/>
            <person name="Clum A."/>
            <person name="Coughlan A.Y."/>
            <person name="Deshpande S."/>
            <person name="Douglass A.P."/>
            <person name="Hanson S.J."/>
            <person name="Klenk H.-P."/>
            <person name="LaButti K."/>
            <person name="Lapidus A."/>
            <person name="Lindquist E."/>
            <person name="Lipzen A."/>
            <person name="Meier-kolthoff J.P."/>
            <person name="Ohm R.A."/>
            <person name="Otillar R.P."/>
            <person name="Pangilinan J."/>
            <person name="Peng Y."/>
            <person name="Rokas A."/>
            <person name="Rosa C.A."/>
            <person name="Scheuner C."/>
            <person name="Sibirny A.A."/>
            <person name="Slot J.C."/>
            <person name="Stielow J.B."/>
            <person name="Sun H."/>
            <person name="Kurtzman C.P."/>
            <person name="Blackwell M."/>
            <person name="Grigoriev I.V."/>
            <person name="Jeffries T.W."/>
        </authorList>
    </citation>
    <scope>NUCLEOTIDE SEQUENCE [LARGE SCALE GENOMIC DNA]</scope>
    <source>
        <strain evidence="9 10">NRRL YB-4993</strain>
    </source>
</reference>
<dbReference type="InterPro" id="IPR052202">
    <property type="entry name" value="Yeast_MetPath_Reg"/>
</dbReference>
<sequence>RSLDACRRCRTKKVKCDQNFPTCLRCQKAGSECVGIDRATGKAIPRSYVYYLEQRISSLENILTAHGIETNANPTIQLPIGLSQSSKPLAGNAHAAESPTYMGASLGITFAKLITAAVKMKKETLNIQIDQLKNLPPVDQIPAVLPAKNIAQIFVSTYFAHSNSQLPILHREMFLNDFFEPIYGSWDDSISPTTEPFSKIKRSSTIAPEDTWIYKFKQMISNNLSDKHKSTSRTILQPYPEDVPEQYHRPLFYLNLIFAIASSVNHLQYMNSISEQFRTAALGFLKSAYCTSDPLEQLQANLILSLYSLMRPCKPGIWHILGKCLRICVELGLHNNAIDKSVGLDAFTKDRRRRLFWCTYSLDRQICFYMGRPVGIPEGSIKAMFPSELDDAYILENSPGVKDYSKEFGGMPSYKSISISFFRIRKIQLEVQRVLYEGEEIPRRFANLDDWKYYVQAQLDEWWQDACNLQNCTGTEFHIEFFSLNYNHTLLLLNGLSPRNFKLSQEALIKVAQTSKNLMSCYSQLYNKKAINYTWAAVHNLSMAGTSFLYALYHSDEARELFPKEIVMKVSEDCIIVLSLLIASCDAARDCLQMFRILTAAILKIRY</sequence>
<feature type="non-terminal residue" evidence="9">
    <location>
        <position position="1"/>
    </location>
</feature>
<dbReference type="GO" id="GO:0045944">
    <property type="term" value="P:positive regulation of transcription by RNA polymerase II"/>
    <property type="evidence" value="ECO:0007669"/>
    <property type="project" value="TreeGrafter"/>
</dbReference>
<dbReference type="GO" id="GO:0006351">
    <property type="term" value="P:DNA-templated transcription"/>
    <property type="evidence" value="ECO:0007669"/>
    <property type="project" value="InterPro"/>
</dbReference>
<dbReference type="Gene3D" id="4.10.240.10">
    <property type="entry name" value="Zn(2)-C6 fungal-type DNA-binding domain"/>
    <property type="match status" value="1"/>
</dbReference>
<dbReference type="AlphaFoldDB" id="A0A1A0H5W8"/>
<evidence type="ECO:0000256" key="5">
    <source>
        <dbReference type="ARBA" id="ARBA00023125"/>
    </source>
</evidence>
<dbReference type="SMART" id="SM00066">
    <property type="entry name" value="GAL4"/>
    <property type="match status" value="1"/>
</dbReference>